<reference evidence="1 2" key="1">
    <citation type="journal article" date="2021" name="BMC Genomics">
        <title>Datura genome reveals duplications of psychoactive alkaloid biosynthetic genes and high mutation rate following tissue culture.</title>
        <authorList>
            <person name="Rajewski A."/>
            <person name="Carter-House D."/>
            <person name="Stajich J."/>
            <person name="Litt A."/>
        </authorList>
    </citation>
    <scope>NUCLEOTIDE SEQUENCE [LARGE SCALE GENOMIC DNA]</scope>
    <source>
        <strain evidence="1">AR-01</strain>
    </source>
</reference>
<organism evidence="1 2">
    <name type="scientific">Datura stramonium</name>
    <name type="common">Jimsonweed</name>
    <name type="synonym">Common thornapple</name>
    <dbReference type="NCBI Taxonomy" id="4076"/>
    <lineage>
        <taxon>Eukaryota</taxon>
        <taxon>Viridiplantae</taxon>
        <taxon>Streptophyta</taxon>
        <taxon>Embryophyta</taxon>
        <taxon>Tracheophyta</taxon>
        <taxon>Spermatophyta</taxon>
        <taxon>Magnoliopsida</taxon>
        <taxon>eudicotyledons</taxon>
        <taxon>Gunneridae</taxon>
        <taxon>Pentapetalae</taxon>
        <taxon>asterids</taxon>
        <taxon>lamiids</taxon>
        <taxon>Solanales</taxon>
        <taxon>Solanaceae</taxon>
        <taxon>Solanoideae</taxon>
        <taxon>Datureae</taxon>
        <taxon>Datura</taxon>
    </lineage>
</organism>
<proteinExistence type="predicted"/>
<evidence type="ECO:0000313" key="2">
    <source>
        <dbReference type="Proteomes" id="UP000823775"/>
    </source>
</evidence>
<gene>
    <name evidence="1" type="ORF">HAX54_011792</name>
</gene>
<evidence type="ECO:0000313" key="1">
    <source>
        <dbReference type="EMBL" id="MCD7471384.1"/>
    </source>
</evidence>
<dbReference type="Proteomes" id="UP000823775">
    <property type="component" value="Unassembled WGS sequence"/>
</dbReference>
<dbReference type="EMBL" id="JACEIK010001676">
    <property type="protein sequence ID" value="MCD7471384.1"/>
    <property type="molecule type" value="Genomic_DNA"/>
</dbReference>
<keyword evidence="2" id="KW-1185">Reference proteome</keyword>
<comment type="caution">
    <text evidence="1">The sequence shown here is derived from an EMBL/GenBank/DDBJ whole genome shotgun (WGS) entry which is preliminary data.</text>
</comment>
<protein>
    <submittedName>
        <fullName evidence="1">Uncharacterized protein</fullName>
    </submittedName>
</protein>
<sequence>MSDMIRNFKWPVDFKGCASDSKLEETADFVKCNGWDEGTRMLSLKRARKNVRETKSCLRESQQGYSCPLKVDKPVSHSRIQLNVLGKHPKISALVQVGACRAAGLQPCALLAMDDGAWGSFNGLQVNRLQTCEM</sequence>
<name>A0ABS8TLH8_DATST</name>
<accession>A0ABS8TLH8</accession>